<dbReference type="AlphaFoldDB" id="A0A5J5IEZ4"/>
<dbReference type="InterPro" id="IPR012944">
    <property type="entry name" value="SusD_RagB_dom"/>
</dbReference>
<keyword evidence="5" id="KW-0998">Cell outer membrane</keyword>
<feature type="domain" description="SusD-like N-terminal" evidence="8">
    <location>
        <begin position="43"/>
        <end position="243"/>
    </location>
</feature>
<evidence type="ECO:0000256" key="2">
    <source>
        <dbReference type="ARBA" id="ARBA00006275"/>
    </source>
</evidence>
<proteinExistence type="inferred from homology"/>
<dbReference type="Proteomes" id="UP000326903">
    <property type="component" value="Unassembled WGS sequence"/>
</dbReference>
<accession>A0A5J5IEZ4</accession>
<evidence type="ECO:0000256" key="6">
    <source>
        <dbReference type="SAM" id="Phobius"/>
    </source>
</evidence>
<feature type="transmembrane region" description="Helical" evidence="6">
    <location>
        <begin position="20"/>
        <end position="38"/>
    </location>
</feature>
<dbReference type="GO" id="GO:0009279">
    <property type="term" value="C:cell outer membrane"/>
    <property type="evidence" value="ECO:0007669"/>
    <property type="project" value="UniProtKB-SubCell"/>
</dbReference>
<evidence type="ECO:0000259" key="7">
    <source>
        <dbReference type="Pfam" id="PF07980"/>
    </source>
</evidence>
<evidence type="ECO:0000313" key="9">
    <source>
        <dbReference type="EMBL" id="KAA9038193.1"/>
    </source>
</evidence>
<evidence type="ECO:0000313" key="10">
    <source>
        <dbReference type="Proteomes" id="UP000326903"/>
    </source>
</evidence>
<evidence type="ECO:0000256" key="4">
    <source>
        <dbReference type="ARBA" id="ARBA00023136"/>
    </source>
</evidence>
<keyword evidence="10" id="KW-1185">Reference proteome</keyword>
<dbReference type="Pfam" id="PF07980">
    <property type="entry name" value="SusD_RagB"/>
    <property type="match status" value="1"/>
</dbReference>
<dbReference type="Gene3D" id="1.25.40.390">
    <property type="match status" value="1"/>
</dbReference>
<evidence type="ECO:0000256" key="3">
    <source>
        <dbReference type="ARBA" id="ARBA00022729"/>
    </source>
</evidence>
<gene>
    <name evidence="9" type="ORF">FW778_15710</name>
</gene>
<keyword evidence="3" id="KW-0732">Signal</keyword>
<reference evidence="9 10" key="1">
    <citation type="submission" date="2019-09" db="EMBL/GenBank/DDBJ databases">
        <title>Draft genome sequence of Ginsengibacter sp. BR5-29.</title>
        <authorList>
            <person name="Im W.-T."/>
        </authorList>
    </citation>
    <scope>NUCLEOTIDE SEQUENCE [LARGE SCALE GENOMIC DNA]</scope>
    <source>
        <strain evidence="9 10">BR5-29</strain>
    </source>
</reference>
<name>A0A5J5IEZ4_9BACT</name>
<dbReference type="SUPFAM" id="SSF48452">
    <property type="entry name" value="TPR-like"/>
    <property type="match status" value="1"/>
</dbReference>
<keyword evidence="4 6" id="KW-0472">Membrane</keyword>
<keyword evidence="6" id="KW-1133">Transmembrane helix</keyword>
<dbReference type="InterPro" id="IPR033985">
    <property type="entry name" value="SusD-like_N"/>
</dbReference>
<sequence>MQHSKIKKKKISDMSNRKKIIIYLIAFAVTAITVFQVSCTKKFLDQTNTFGISPDAAASKPQQVISLVNAIYDTYQNSDLLKKCIWYRANFGTHDFFNWGADVFWNNYQIAPIFVGLITFWNQSYIGIARANSVFAVITKAESGGVIDHTLASRLRGEAFFLRGMTYYYLAASFGGVPLEVDTTGALNLGLRPRDSRDSVFQQVVSDMTQAEALLLSKSQLSSADLGRATKGAAYAYDGAARMWLKDYAGALTAFNNPEFNNYHLMPNFVDVNEYNHQNNDESIFEVQFYLKPGDPQDWGGSWQPPGAELGWIDSFSWPNEITQQGYDYGNPALWNSYQSGDKRKTLTIVGPGDSLQSPGIIAKWGGIKGYPPVKGGFASGNQTYTGDDGKIINTVGTLTRPWYGDDKQRTGYVCAKKWRDPNLTGNYSNPADGQSHIFGDQNQILMRYAEVLLSRAECKIRTGDIPGGMADLKMVRDRAWGGTAPAVMKDSANYDGTPGADITDPLQMVLSEYRHELSGEYSTFYDICRAGTDVAVKFINSANGAVESSYNPVPNPAPGPTHDGKVHGLYNTAITANWTLLPIPQGARALNPNLAQNPGY</sequence>
<protein>
    <submittedName>
        <fullName evidence="9">RagB/SusD family nutrient uptake outer membrane protein</fullName>
    </submittedName>
</protein>
<organism evidence="9 10">
    <name type="scientific">Ginsengibacter hankyongi</name>
    <dbReference type="NCBI Taxonomy" id="2607284"/>
    <lineage>
        <taxon>Bacteria</taxon>
        <taxon>Pseudomonadati</taxon>
        <taxon>Bacteroidota</taxon>
        <taxon>Chitinophagia</taxon>
        <taxon>Chitinophagales</taxon>
        <taxon>Chitinophagaceae</taxon>
        <taxon>Ginsengibacter</taxon>
    </lineage>
</organism>
<feature type="domain" description="RagB/SusD" evidence="7">
    <location>
        <begin position="274"/>
        <end position="601"/>
    </location>
</feature>
<evidence type="ECO:0000256" key="1">
    <source>
        <dbReference type="ARBA" id="ARBA00004442"/>
    </source>
</evidence>
<dbReference type="EMBL" id="VYQF01000004">
    <property type="protein sequence ID" value="KAA9038193.1"/>
    <property type="molecule type" value="Genomic_DNA"/>
</dbReference>
<evidence type="ECO:0000256" key="5">
    <source>
        <dbReference type="ARBA" id="ARBA00023237"/>
    </source>
</evidence>
<comment type="caution">
    <text evidence="9">The sequence shown here is derived from an EMBL/GenBank/DDBJ whole genome shotgun (WGS) entry which is preliminary data.</text>
</comment>
<dbReference type="Pfam" id="PF14322">
    <property type="entry name" value="SusD-like_3"/>
    <property type="match status" value="1"/>
</dbReference>
<keyword evidence="6" id="KW-0812">Transmembrane</keyword>
<evidence type="ECO:0000259" key="8">
    <source>
        <dbReference type="Pfam" id="PF14322"/>
    </source>
</evidence>
<dbReference type="InterPro" id="IPR011990">
    <property type="entry name" value="TPR-like_helical_dom_sf"/>
</dbReference>
<comment type="similarity">
    <text evidence="2">Belongs to the SusD family.</text>
</comment>
<comment type="subcellular location">
    <subcellularLocation>
        <location evidence="1">Cell outer membrane</location>
    </subcellularLocation>
</comment>